<evidence type="ECO:0000256" key="6">
    <source>
        <dbReference type="ARBA" id="ARBA00022692"/>
    </source>
</evidence>
<evidence type="ECO:0000313" key="17">
    <source>
        <dbReference type="Proteomes" id="UP001341840"/>
    </source>
</evidence>
<dbReference type="SUPFAM" id="SSF56112">
    <property type="entry name" value="Protein kinase-like (PK-like)"/>
    <property type="match status" value="2"/>
</dbReference>
<dbReference type="EMBL" id="JASCZI010030950">
    <property type="protein sequence ID" value="MED6125458.1"/>
    <property type="molecule type" value="Genomic_DNA"/>
</dbReference>
<evidence type="ECO:0000256" key="12">
    <source>
        <dbReference type="ARBA" id="ARBA00047899"/>
    </source>
</evidence>
<accession>A0ABU6RMX0</accession>
<evidence type="ECO:0000256" key="9">
    <source>
        <dbReference type="ARBA" id="ARBA00022840"/>
    </source>
</evidence>
<dbReference type="Pfam" id="PF07714">
    <property type="entry name" value="PK_Tyr_Ser-Thr"/>
    <property type="match status" value="1"/>
</dbReference>
<gene>
    <name evidence="16" type="ORF">PIB30_068740</name>
</gene>
<organism evidence="16 17">
    <name type="scientific">Stylosanthes scabra</name>
    <dbReference type="NCBI Taxonomy" id="79078"/>
    <lineage>
        <taxon>Eukaryota</taxon>
        <taxon>Viridiplantae</taxon>
        <taxon>Streptophyta</taxon>
        <taxon>Embryophyta</taxon>
        <taxon>Tracheophyta</taxon>
        <taxon>Spermatophyta</taxon>
        <taxon>Magnoliopsida</taxon>
        <taxon>eudicotyledons</taxon>
        <taxon>Gunneridae</taxon>
        <taxon>Pentapetalae</taxon>
        <taxon>rosids</taxon>
        <taxon>fabids</taxon>
        <taxon>Fabales</taxon>
        <taxon>Fabaceae</taxon>
        <taxon>Papilionoideae</taxon>
        <taxon>50 kb inversion clade</taxon>
        <taxon>dalbergioids sensu lato</taxon>
        <taxon>Dalbergieae</taxon>
        <taxon>Pterocarpus clade</taxon>
        <taxon>Stylosanthes</taxon>
    </lineage>
</organism>
<reference evidence="16 17" key="1">
    <citation type="journal article" date="2023" name="Plants (Basel)">
        <title>Bridging the Gap: Combining Genomics and Transcriptomics Approaches to Understand Stylosanthes scabra, an Orphan Legume from the Brazilian Caatinga.</title>
        <authorList>
            <person name="Ferreira-Neto J.R.C."/>
            <person name="da Silva M.D."/>
            <person name="Binneck E."/>
            <person name="de Melo N.F."/>
            <person name="da Silva R.H."/>
            <person name="de Melo A.L.T.M."/>
            <person name="Pandolfi V."/>
            <person name="Bustamante F.O."/>
            <person name="Brasileiro-Vidal A.C."/>
            <person name="Benko-Iseppon A.M."/>
        </authorList>
    </citation>
    <scope>NUCLEOTIDE SEQUENCE [LARGE SCALE GENOMIC DNA]</scope>
    <source>
        <tissue evidence="16">Leaves</tissue>
    </source>
</reference>
<keyword evidence="6" id="KW-0812">Transmembrane</keyword>
<keyword evidence="3" id="KW-1003">Cell membrane</keyword>
<sequence length="794" mass="90575">MQSRRQRRKAMNTQLVINGEDINIDEETGEIERDKQRQEDEEIKSMLHDNEMDTTAETNNDQITAHEIAEQTQNSFHVEGWSLRHPSNMYEMIEIDQPRETESASKELLCSVCKIRRPHNEWKKEFMYEELQSATDGFSLKNCLSEGGYLSTFKGQLKGELKIVVKQHEIRSSQERERIQSEVQSTLKVRHKNVVLLLGLTTQESFLLTVSEYACNGSLDMYLSKESSRSLTWRERKKVAIGLARGLKYLHENSIIHGNVKSSNILLTHEFNPLIGDFGFGKKDDFKKLCKDKSVANCEYIAPELQERGKLSTKSDVYSFGVVLLELITGRRVKGHSADKSLIGWAKPLLKGKLYAQLVDPTLSKSYEEEKLQCLVQVIDQCLKKSPKDRMSMNVIVSALQDLEDREQQYIIEELTPGPTENNQPSQEPEKPESRSYIEQGRLKLVVENNNFYKTSQGNSDHLNHVEEQMESKSVGEERSSLKMKNYDQTVVDQLNQYEKQVNSNLYGHGISTENHIIGQTIADQPRNDQVEQQWCSSEIEIKDDRPIQNRRQWQSSSSESLFAAYQSEAILENSKSSKCSICKSKRPNISWQRDFTYDELLEATEGFSAKNSLSESKDGPTFNGLLESKIKIVVKKYQITKPQEEKIFSIKSSNILLTHDFVPLIGDFGFAKVRLDTKKSYKGKDASNLGYAAPEFVDSGKASTKADVYSFGVVLLELISGRKATDKVPGGKSLVGWARPLLGGRKYPQLVDPNIINFYDEEELKWLVQVTEQCLRKNPKDRSSMNMVSLSEM</sequence>
<evidence type="ECO:0000256" key="5">
    <source>
        <dbReference type="ARBA" id="ARBA00022679"/>
    </source>
</evidence>
<comment type="catalytic activity">
    <reaction evidence="12">
        <text>L-threonyl-[protein] + ATP = O-phospho-L-threonyl-[protein] + ADP + H(+)</text>
        <dbReference type="Rhea" id="RHEA:46608"/>
        <dbReference type="Rhea" id="RHEA-COMP:11060"/>
        <dbReference type="Rhea" id="RHEA-COMP:11605"/>
        <dbReference type="ChEBI" id="CHEBI:15378"/>
        <dbReference type="ChEBI" id="CHEBI:30013"/>
        <dbReference type="ChEBI" id="CHEBI:30616"/>
        <dbReference type="ChEBI" id="CHEBI:61977"/>
        <dbReference type="ChEBI" id="CHEBI:456216"/>
        <dbReference type="EC" id="2.7.11.1"/>
    </reaction>
</comment>
<dbReference type="PANTHER" id="PTHR47982">
    <property type="entry name" value="PROLINE-RICH RECEPTOR-LIKE PROTEIN KINASE PERK4"/>
    <property type="match status" value="1"/>
</dbReference>
<feature type="domain" description="Protein kinase" evidence="15">
    <location>
        <begin position="138"/>
        <end position="411"/>
    </location>
</feature>
<dbReference type="PANTHER" id="PTHR47982:SF42">
    <property type="entry name" value="PROTEIN KINASE DOMAIN-CONTAINING PROTEIN"/>
    <property type="match status" value="1"/>
</dbReference>
<dbReference type="Proteomes" id="UP001341840">
    <property type="component" value="Unassembled WGS sequence"/>
</dbReference>
<evidence type="ECO:0000256" key="1">
    <source>
        <dbReference type="ARBA" id="ARBA00004162"/>
    </source>
</evidence>
<dbReference type="Gene3D" id="1.10.510.10">
    <property type="entry name" value="Transferase(Phosphotransferase) domain 1"/>
    <property type="match status" value="2"/>
</dbReference>
<dbReference type="Pfam" id="PF00069">
    <property type="entry name" value="Pkinase"/>
    <property type="match status" value="1"/>
</dbReference>
<evidence type="ECO:0000256" key="10">
    <source>
        <dbReference type="ARBA" id="ARBA00022989"/>
    </source>
</evidence>
<feature type="region of interest" description="Disordered" evidence="14">
    <location>
        <begin position="414"/>
        <end position="436"/>
    </location>
</feature>
<evidence type="ECO:0000259" key="15">
    <source>
        <dbReference type="PROSITE" id="PS50011"/>
    </source>
</evidence>
<evidence type="ECO:0000313" key="16">
    <source>
        <dbReference type="EMBL" id="MED6125458.1"/>
    </source>
</evidence>
<keyword evidence="5" id="KW-0808">Transferase</keyword>
<proteinExistence type="predicted"/>
<evidence type="ECO:0000256" key="11">
    <source>
        <dbReference type="ARBA" id="ARBA00023136"/>
    </source>
</evidence>
<comment type="caution">
    <text evidence="16">The sequence shown here is derived from an EMBL/GenBank/DDBJ whole genome shotgun (WGS) entry which is preliminary data.</text>
</comment>
<evidence type="ECO:0000256" key="2">
    <source>
        <dbReference type="ARBA" id="ARBA00012513"/>
    </source>
</evidence>
<dbReference type="PROSITE" id="PS50011">
    <property type="entry name" value="PROTEIN_KINASE_DOM"/>
    <property type="match status" value="2"/>
</dbReference>
<dbReference type="InterPro" id="IPR047117">
    <property type="entry name" value="PERK1-13-like"/>
</dbReference>
<dbReference type="InterPro" id="IPR000719">
    <property type="entry name" value="Prot_kinase_dom"/>
</dbReference>
<evidence type="ECO:0000256" key="14">
    <source>
        <dbReference type="SAM" id="MobiDB-lite"/>
    </source>
</evidence>
<keyword evidence="4" id="KW-0723">Serine/threonine-protein kinase</keyword>
<evidence type="ECO:0000256" key="8">
    <source>
        <dbReference type="ARBA" id="ARBA00022777"/>
    </source>
</evidence>
<evidence type="ECO:0000256" key="7">
    <source>
        <dbReference type="ARBA" id="ARBA00022741"/>
    </source>
</evidence>
<comment type="subcellular location">
    <subcellularLocation>
        <location evidence="1">Cell membrane</location>
        <topology evidence="1">Single-pass membrane protein</topology>
    </subcellularLocation>
</comment>
<keyword evidence="17" id="KW-1185">Reference proteome</keyword>
<evidence type="ECO:0000256" key="3">
    <source>
        <dbReference type="ARBA" id="ARBA00022475"/>
    </source>
</evidence>
<evidence type="ECO:0000256" key="13">
    <source>
        <dbReference type="ARBA" id="ARBA00048679"/>
    </source>
</evidence>
<protein>
    <recommendedName>
        <fullName evidence="2">non-specific serine/threonine protein kinase</fullName>
        <ecNumber evidence="2">2.7.11.1</ecNumber>
    </recommendedName>
</protein>
<name>A0ABU6RMX0_9FABA</name>
<keyword evidence="11" id="KW-0472">Membrane</keyword>
<dbReference type="InterPro" id="IPR011009">
    <property type="entry name" value="Kinase-like_dom_sf"/>
</dbReference>
<comment type="catalytic activity">
    <reaction evidence="13">
        <text>L-seryl-[protein] + ATP = O-phospho-L-seryl-[protein] + ADP + H(+)</text>
        <dbReference type="Rhea" id="RHEA:17989"/>
        <dbReference type="Rhea" id="RHEA-COMP:9863"/>
        <dbReference type="Rhea" id="RHEA-COMP:11604"/>
        <dbReference type="ChEBI" id="CHEBI:15378"/>
        <dbReference type="ChEBI" id="CHEBI:29999"/>
        <dbReference type="ChEBI" id="CHEBI:30616"/>
        <dbReference type="ChEBI" id="CHEBI:83421"/>
        <dbReference type="ChEBI" id="CHEBI:456216"/>
        <dbReference type="EC" id="2.7.11.1"/>
    </reaction>
</comment>
<keyword evidence="7" id="KW-0547">Nucleotide-binding</keyword>
<dbReference type="EC" id="2.7.11.1" evidence="2"/>
<dbReference type="Gene3D" id="3.30.200.20">
    <property type="entry name" value="Phosphorylase Kinase, domain 1"/>
    <property type="match status" value="1"/>
</dbReference>
<dbReference type="InterPro" id="IPR001245">
    <property type="entry name" value="Ser-Thr/Tyr_kinase_cat_dom"/>
</dbReference>
<keyword evidence="9" id="KW-0067">ATP-binding</keyword>
<feature type="domain" description="Protein kinase" evidence="15">
    <location>
        <begin position="496"/>
        <end position="794"/>
    </location>
</feature>
<keyword evidence="10" id="KW-1133">Transmembrane helix</keyword>
<evidence type="ECO:0000256" key="4">
    <source>
        <dbReference type="ARBA" id="ARBA00022527"/>
    </source>
</evidence>
<keyword evidence="8" id="KW-0418">Kinase</keyword>